<dbReference type="AlphaFoldDB" id="A0A0P1A470"/>
<proteinExistence type="predicted"/>
<reference evidence="1 2" key="1">
    <citation type="submission" date="2014-09" db="EMBL/GenBank/DDBJ databases">
        <authorList>
            <person name="Magalhaes I.L.F."/>
            <person name="Oliveira U."/>
            <person name="Santos F.R."/>
            <person name="Vidigal T.H.D.A."/>
            <person name="Brescovit A.D."/>
            <person name="Santos A.J."/>
        </authorList>
    </citation>
    <scope>NUCLEOTIDE SEQUENCE [LARGE SCALE GENOMIC DNA]</scope>
</reference>
<keyword evidence="2" id="KW-1185">Reference proteome</keyword>
<evidence type="ECO:0000313" key="2">
    <source>
        <dbReference type="Proteomes" id="UP000054845"/>
    </source>
</evidence>
<name>A0A0P1A470_9BASI</name>
<evidence type="ECO:0000313" key="1">
    <source>
        <dbReference type="EMBL" id="CEG19365.1"/>
    </source>
</evidence>
<protein>
    <submittedName>
        <fullName evidence="1">Uncharacterized protein</fullName>
    </submittedName>
</protein>
<organism evidence="1 2">
    <name type="scientific">Ceraceosorus bombacis</name>
    <dbReference type="NCBI Taxonomy" id="401625"/>
    <lineage>
        <taxon>Eukaryota</taxon>
        <taxon>Fungi</taxon>
        <taxon>Dikarya</taxon>
        <taxon>Basidiomycota</taxon>
        <taxon>Ustilaginomycotina</taxon>
        <taxon>Exobasidiomycetes</taxon>
        <taxon>Ceraceosorales</taxon>
        <taxon>Ceraceosoraceae</taxon>
        <taxon>Ceraceosorus</taxon>
    </lineage>
</organism>
<accession>A0A0P1A470</accession>
<dbReference type="EMBL" id="CCYA01000410">
    <property type="protein sequence ID" value="CEG19365.1"/>
    <property type="molecule type" value="Genomic_DNA"/>
</dbReference>
<dbReference type="Proteomes" id="UP000054845">
    <property type="component" value="Unassembled WGS sequence"/>
</dbReference>
<sequence length="53" mass="6056">MLTLLSPFSWSQLQSLLLLKSLSSDRVEGITTNFERHLQGARDRANPFYRSSS</sequence>